<sequence length="280" mass="31526">MPRGRTVKGAVQQPAGGSGGIESLPDGVLEHILGFLPSAEAVRTSMLARRWRHRDPDQQLSVEDLWSLVNHLLVNLWFRHVVTCKVHVLSLVMFGHSAGEPRLELDNLPLISQHLRWLELTAVQVHKSLLIFSNCPALDHLKIVDYKLSSVNKIVSESLKHIYLVLSVGCWTTALMQIIFWTCDYESCDSSDSTANGSINCVLLRGLSEANSLALKSVYGMWFGDKVQIKLRVSSMKRATAISEHLKKVEIKCQKVHDTVLKVLKFLCAFNIWFVVEMIR</sequence>
<dbReference type="Gene3D" id="1.20.1280.50">
    <property type="match status" value="1"/>
</dbReference>
<evidence type="ECO:0000313" key="3">
    <source>
        <dbReference type="EMBL" id="OQU86989.1"/>
    </source>
</evidence>
<dbReference type="AlphaFoldDB" id="A0A1W0VXY1"/>
<organism evidence="3 4">
    <name type="scientific">Sorghum bicolor</name>
    <name type="common">Sorghum</name>
    <name type="synonym">Sorghum vulgare</name>
    <dbReference type="NCBI Taxonomy" id="4558"/>
    <lineage>
        <taxon>Eukaryota</taxon>
        <taxon>Viridiplantae</taxon>
        <taxon>Streptophyta</taxon>
        <taxon>Embryophyta</taxon>
        <taxon>Tracheophyta</taxon>
        <taxon>Spermatophyta</taxon>
        <taxon>Magnoliopsida</taxon>
        <taxon>Liliopsida</taxon>
        <taxon>Poales</taxon>
        <taxon>Poaceae</taxon>
        <taxon>PACMAD clade</taxon>
        <taxon>Panicoideae</taxon>
        <taxon>Andropogonodae</taxon>
        <taxon>Andropogoneae</taxon>
        <taxon>Sorghinae</taxon>
        <taxon>Sorghum</taxon>
    </lineage>
</organism>
<evidence type="ECO:0000313" key="4">
    <source>
        <dbReference type="Proteomes" id="UP000000768"/>
    </source>
</evidence>
<dbReference type="InterPro" id="IPR001810">
    <property type="entry name" value="F-box_dom"/>
</dbReference>
<dbReference type="PANTHER" id="PTHR34223">
    <property type="entry name" value="OS11G0201299 PROTEIN"/>
    <property type="match status" value="1"/>
</dbReference>
<keyword evidence="4" id="KW-1185">Reference proteome</keyword>
<dbReference type="EMBL" id="CM000762">
    <property type="protein sequence ID" value="OQU86989.1"/>
    <property type="molecule type" value="Genomic_DNA"/>
</dbReference>
<dbReference type="SUPFAM" id="SSF81383">
    <property type="entry name" value="F-box domain"/>
    <property type="match status" value="1"/>
</dbReference>
<dbReference type="Gramene" id="OQU86989">
    <property type="protein sequence ID" value="OQU86989"/>
    <property type="gene ID" value="SORBI_3003G184666"/>
</dbReference>
<dbReference type="PANTHER" id="PTHR34223:SF107">
    <property type="entry name" value="F-BOX DOMAIN-CONTAINING PROTEIN"/>
    <property type="match status" value="1"/>
</dbReference>
<evidence type="ECO:0000259" key="2">
    <source>
        <dbReference type="PROSITE" id="PS50181"/>
    </source>
</evidence>
<dbReference type="InParanoid" id="A0A1W0VXY1"/>
<proteinExistence type="predicted"/>
<feature type="domain" description="F-box" evidence="2">
    <location>
        <begin position="18"/>
        <end position="69"/>
    </location>
</feature>
<reference evidence="3 4" key="1">
    <citation type="journal article" date="2009" name="Nature">
        <title>The Sorghum bicolor genome and the diversification of grasses.</title>
        <authorList>
            <person name="Paterson A.H."/>
            <person name="Bowers J.E."/>
            <person name="Bruggmann R."/>
            <person name="Dubchak I."/>
            <person name="Grimwood J."/>
            <person name="Gundlach H."/>
            <person name="Haberer G."/>
            <person name="Hellsten U."/>
            <person name="Mitros T."/>
            <person name="Poliakov A."/>
            <person name="Schmutz J."/>
            <person name="Spannagl M."/>
            <person name="Tang H."/>
            <person name="Wang X."/>
            <person name="Wicker T."/>
            <person name="Bharti A.K."/>
            <person name="Chapman J."/>
            <person name="Feltus F.A."/>
            <person name="Gowik U."/>
            <person name="Grigoriev I.V."/>
            <person name="Lyons E."/>
            <person name="Maher C.A."/>
            <person name="Martis M."/>
            <person name="Narechania A."/>
            <person name="Otillar R.P."/>
            <person name="Penning B.W."/>
            <person name="Salamov A.A."/>
            <person name="Wang Y."/>
            <person name="Zhang L."/>
            <person name="Carpita N.C."/>
            <person name="Freeling M."/>
            <person name="Gingle A.R."/>
            <person name="Hash C.T."/>
            <person name="Keller B."/>
            <person name="Klein P."/>
            <person name="Kresovich S."/>
            <person name="McCann M.C."/>
            <person name="Ming R."/>
            <person name="Peterson D.G."/>
            <person name="Mehboob-ur-Rahman"/>
            <person name="Ware D."/>
            <person name="Westhoff P."/>
            <person name="Mayer K.F."/>
            <person name="Messing J."/>
            <person name="Rokhsar D.S."/>
        </authorList>
    </citation>
    <scope>NUCLEOTIDE SEQUENCE [LARGE SCALE GENOMIC DNA]</scope>
    <source>
        <strain evidence="4">cv. BTx623</strain>
    </source>
</reference>
<protein>
    <recommendedName>
        <fullName evidence="2">F-box domain-containing protein</fullName>
    </recommendedName>
</protein>
<dbReference type="InterPro" id="IPR053197">
    <property type="entry name" value="F-box_SCFL_complex_component"/>
</dbReference>
<dbReference type="InterPro" id="IPR036047">
    <property type="entry name" value="F-box-like_dom_sf"/>
</dbReference>
<accession>A0A1W0VXY1</accession>
<feature type="region of interest" description="Disordered" evidence="1">
    <location>
        <begin position="1"/>
        <end position="22"/>
    </location>
</feature>
<name>A0A1W0VXY1_SORBI</name>
<dbReference type="PROSITE" id="PS50181">
    <property type="entry name" value="FBOX"/>
    <property type="match status" value="1"/>
</dbReference>
<dbReference type="Proteomes" id="UP000000768">
    <property type="component" value="Chromosome 3"/>
</dbReference>
<dbReference type="OMA" id="ANGSINC"/>
<dbReference type="Pfam" id="PF00646">
    <property type="entry name" value="F-box"/>
    <property type="match status" value="1"/>
</dbReference>
<reference evidence="4" key="2">
    <citation type="journal article" date="2018" name="Plant J.">
        <title>The Sorghum bicolor reference genome: improved assembly, gene annotations, a transcriptome atlas, and signatures of genome organization.</title>
        <authorList>
            <person name="McCormick R.F."/>
            <person name="Truong S.K."/>
            <person name="Sreedasyam A."/>
            <person name="Jenkins J."/>
            <person name="Shu S."/>
            <person name="Sims D."/>
            <person name="Kennedy M."/>
            <person name="Amirebrahimi M."/>
            <person name="Weers B.D."/>
            <person name="McKinley B."/>
            <person name="Mattison A."/>
            <person name="Morishige D.T."/>
            <person name="Grimwood J."/>
            <person name="Schmutz J."/>
            <person name="Mullet J.E."/>
        </authorList>
    </citation>
    <scope>NUCLEOTIDE SEQUENCE [LARGE SCALE GENOMIC DNA]</scope>
    <source>
        <strain evidence="4">cv. BTx623</strain>
    </source>
</reference>
<evidence type="ECO:0000256" key="1">
    <source>
        <dbReference type="SAM" id="MobiDB-lite"/>
    </source>
</evidence>
<gene>
    <name evidence="3" type="ORF">SORBI_3003G184666</name>
</gene>